<name>A0A0S3T0X3_PHAAN</name>
<sequence length="140" mass="16077">MQLRRPAPPLFPATLRQQHGRRSGGNHPARADSGTTSLSCVFHCSCRCLERKSIHNTFFLCCKVSGQRHNKSSLYISITIMLEIVLFHRFSFFSFTLPWPNNRKQTKLNSSTLQNPHTYNNLCNTTFFCFCSNLHALLLL</sequence>
<evidence type="ECO:0000313" key="2">
    <source>
        <dbReference type="EMBL" id="BAT98813.1"/>
    </source>
</evidence>
<keyword evidence="3" id="KW-1185">Reference proteome</keyword>
<feature type="compositionally biased region" description="Pro residues" evidence="1">
    <location>
        <begin position="1"/>
        <end position="11"/>
    </location>
</feature>
<dbReference type="Proteomes" id="UP000291084">
    <property type="component" value="Chromosome 10"/>
</dbReference>
<gene>
    <name evidence="2" type="primary">Vigan.10G015900</name>
    <name evidence="2" type="ORF">VIGAN_10015900</name>
</gene>
<proteinExistence type="predicted"/>
<feature type="region of interest" description="Disordered" evidence="1">
    <location>
        <begin position="1"/>
        <end position="35"/>
    </location>
</feature>
<dbReference type="EMBL" id="AP015043">
    <property type="protein sequence ID" value="BAT98813.1"/>
    <property type="molecule type" value="Genomic_DNA"/>
</dbReference>
<evidence type="ECO:0000256" key="1">
    <source>
        <dbReference type="SAM" id="MobiDB-lite"/>
    </source>
</evidence>
<reference evidence="2 3" key="1">
    <citation type="journal article" date="2015" name="Sci. Rep.">
        <title>The power of single molecule real-time sequencing technology in the de novo assembly of a eukaryotic genome.</title>
        <authorList>
            <person name="Sakai H."/>
            <person name="Naito K."/>
            <person name="Ogiso-Tanaka E."/>
            <person name="Takahashi Y."/>
            <person name="Iseki K."/>
            <person name="Muto C."/>
            <person name="Satou K."/>
            <person name="Teruya K."/>
            <person name="Shiroma A."/>
            <person name="Shimoji M."/>
            <person name="Hirano T."/>
            <person name="Itoh T."/>
            <person name="Kaga A."/>
            <person name="Tomooka N."/>
        </authorList>
    </citation>
    <scope>NUCLEOTIDE SEQUENCE [LARGE SCALE GENOMIC DNA]</scope>
    <source>
        <strain evidence="3">cv. Shumari</strain>
    </source>
</reference>
<accession>A0A0S3T0X3</accession>
<protein>
    <submittedName>
        <fullName evidence="2">Uncharacterized protein</fullName>
    </submittedName>
</protein>
<dbReference type="AlphaFoldDB" id="A0A0S3T0X3"/>
<evidence type="ECO:0000313" key="3">
    <source>
        <dbReference type="Proteomes" id="UP000291084"/>
    </source>
</evidence>
<organism evidence="2 3">
    <name type="scientific">Vigna angularis var. angularis</name>
    <dbReference type="NCBI Taxonomy" id="157739"/>
    <lineage>
        <taxon>Eukaryota</taxon>
        <taxon>Viridiplantae</taxon>
        <taxon>Streptophyta</taxon>
        <taxon>Embryophyta</taxon>
        <taxon>Tracheophyta</taxon>
        <taxon>Spermatophyta</taxon>
        <taxon>Magnoliopsida</taxon>
        <taxon>eudicotyledons</taxon>
        <taxon>Gunneridae</taxon>
        <taxon>Pentapetalae</taxon>
        <taxon>rosids</taxon>
        <taxon>fabids</taxon>
        <taxon>Fabales</taxon>
        <taxon>Fabaceae</taxon>
        <taxon>Papilionoideae</taxon>
        <taxon>50 kb inversion clade</taxon>
        <taxon>NPAAA clade</taxon>
        <taxon>indigoferoid/millettioid clade</taxon>
        <taxon>Phaseoleae</taxon>
        <taxon>Vigna</taxon>
    </lineage>
</organism>